<evidence type="ECO:0008006" key="3">
    <source>
        <dbReference type="Google" id="ProtNLM"/>
    </source>
</evidence>
<keyword evidence="2" id="KW-1185">Reference proteome</keyword>
<organism evidence="1 2">
    <name type="scientific">Pseudodesulfovibrio nedwellii</name>
    <dbReference type="NCBI Taxonomy" id="2973072"/>
    <lineage>
        <taxon>Bacteria</taxon>
        <taxon>Pseudomonadati</taxon>
        <taxon>Thermodesulfobacteriota</taxon>
        <taxon>Desulfovibrionia</taxon>
        <taxon>Desulfovibrionales</taxon>
        <taxon>Desulfovibrionaceae</taxon>
    </lineage>
</organism>
<dbReference type="RefSeq" id="WP_281760336.1">
    <property type="nucleotide sequence ID" value="NZ_AP026709.1"/>
</dbReference>
<dbReference type="EMBL" id="AP026709">
    <property type="protein sequence ID" value="BDQ37819.1"/>
    <property type="molecule type" value="Genomic_DNA"/>
</dbReference>
<evidence type="ECO:0000313" key="2">
    <source>
        <dbReference type="Proteomes" id="UP001317742"/>
    </source>
</evidence>
<evidence type="ECO:0000313" key="1">
    <source>
        <dbReference type="EMBL" id="BDQ37819.1"/>
    </source>
</evidence>
<sequence>MLSLDVPFVPDGDYPDFLARHAASLTSVHFSLYDQRLADSRHRMESPGLDKIISGLSALVDVDKYVLMNARLHAPGRYFGKTGLDETARRLEHILEKTDISGVIFADPYFLQALSDTHPDLAGSLEAIPSVNCMLDSPERLFAMIAMIDGTMFKPPSRIVPDRALNRNPLRLQEIVNAVRSLYPAMKIHLLANEGCLYQCPYKPAHDAHISLVNEGLCHERTFAMNRDLGCIRRLLQDPGLILASPFIRPEDIHRYEGQVDGIKLCGRTKGIIFLKRAITAYIDGSYTGNLLNLMDAMGDLANRINIPNKELPDQIFAQVSTCDKNCADCGWCHGVMQSISTQTDPALSRL</sequence>
<accession>A0ABM8B1Z2</accession>
<proteinExistence type="predicted"/>
<reference evidence="1 2" key="1">
    <citation type="submission" date="2022-08" db="EMBL/GenBank/DDBJ databases">
        <title>Genome Sequence of the sulphate-reducing bacterium, Pseudodesulfovibrio sp. SYK.</title>
        <authorList>
            <person name="Kondo R."/>
            <person name="Kataoka T."/>
        </authorList>
    </citation>
    <scope>NUCLEOTIDE SEQUENCE [LARGE SCALE GENOMIC DNA]</scope>
    <source>
        <strain evidence="1 2">SYK</strain>
    </source>
</reference>
<dbReference type="Proteomes" id="UP001317742">
    <property type="component" value="Chromosome"/>
</dbReference>
<protein>
    <recommendedName>
        <fullName evidence="3">Peptidase U32</fullName>
    </recommendedName>
</protein>
<gene>
    <name evidence="1" type="ORF">SYK_21790</name>
</gene>
<name>A0ABM8B1Z2_9BACT</name>